<dbReference type="Pfam" id="PF00652">
    <property type="entry name" value="Ricin_B_lectin"/>
    <property type="match status" value="1"/>
</dbReference>
<protein>
    <recommendedName>
        <fullName evidence="1">Ricin B lectin domain-containing protein</fullName>
    </recommendedName>
</protein>
<proteinExistence type="predicted"/>
<name>A0A165MHT2_EXIGL</name>
<keyword evidence="3" id="KW-1185">Reference proteome</keyword>
<dbReference type="STRING" id="1314781.A0A165MHT2"/>
<evidence type="ECO:0000313" key="3">
    <source>
        <dbReference type="Proteomes" id="UP000077266"/>
    </source>
</evidence>
<dbReference type="Gene3D" id="2.80.10.50">
    <property type="match status" value="1"/>
</dbReference>
<dbReference type="PROSITE" id="PS50231">
    <property type="entry name" value="RICIN_B_LECTIN"/>
    <property type="match status" value="1"/>
</dbReference>
<dbReference type="EMBL" id="KV425911">
    <property type="protein sequence ID" value="KZV99285.1"/>
    <property type="molecule type" value="Genomic_DNA"/>
</dbReference>
<evidence type="ECO:0000259" key="1">
    <source>
        <dbReference type="SMART" id="SM00458"/>
    </source>
</evidence>
<dbReference type="SMART" id="SM00458">
    <property type="entry name" value="RICIN"/>
    <property type="match status" value="1"/>
</dbReference>
<feature type="domain" description="Ricin B lectin" evidence="1">
    <location>
        <begin position="84"/>
        <end position="215"/>
    </location>
</feature>
<gene>
    <name evidence="2" type="ORF">EXIGLDRAFT_251114</name>
</gene>
<sequence length="229" mass="24217">MMIRTGAATPTGIKQTPIRIPSDLPFHLSAFSQSLRTLSGSSLPLSQPFFTSYFSSSSLDFIAMPSSSALFATVFLAPALVLAQKAISPAGPSVTAQRCIQPQHASMVEGTAIVLGPCAGTPEQAIFTDNSQLRVFSNQCITLPAGAQPGAPLTISTCDAAQPAQQWVYDEAGQTLQNAASGDCMDLSHGSLAIGSVVSFWKCVADAPNQIWSMSTSYLLRRWPSMCRP</sequence>
<dbReference type="InterPro" id="IPR000772">
    <property type="entry name" value="Ricin_B_lectin"/>
</dbReference>
<reference evidence="2 3" key="1">
    <citation type="journal article" date="2016" name="Mol. Biol. Evol.">
        <title>Comparative Genomics of Early-Diverging Mushroom-Forming Fungi Provides Insights into the Origins of Lignocellulose Decay Capabilities.</title>
        <authorList>
            <person name="Nagy L.G."/>
            <person name="Riley R."/>
            <person name="Tritt A."/>
            <person name="Adam C."/>
            <person name="Daum C."/>
            <person name="Floudas D."/>
            <person name="Sun H."/>
            <person name="Yadav J.S."/>
            <person name="Pangilinan J."/>
            <person name="Larsson K.H."/>
            <person name="Matsuura K."/>
            <person name="Barry K."/>
            <person name="Labutti K."/>
            <person name="Kuo R."/>
            <person name="Ohm R.A."/>
            <person name="Bhattacharya S.S."/>
            <person name="Shirouzu T."/>
            <person name="Yoshinaga Y."/>
            <person name="Martin F.M."/>
            <person name="Grigoriev I.V."/>
            <person name="Hibbett D.S."/>
        </authorList>
    </citation>
    <scope>NUCLEOTIDE SEQUENCE [LARGE SCALE GENOMIC DNA]</scope>
    <source>
        <strain evidence="2 3">HHB12029</strain>
    </source>
</reference>
<dbReference type="InParanoid" id="A0A165MHT2"/>
<dbReference type="OrthoDB" id="6770063at2759"/>
<evidence type="ECO:0000313" key="2">
    <source>
        <dbReference type="EMBL" id="KZV99285.1"/>
    </source>
</evidence>
<dbReference type="InterPro" id="IPR035992">
    <property type="entry name" value="Ricin_B-like_lectins"/>
</dbReference>
<dbReference type="Proteomes" id="UP000077266">
    <property type="component" value="Unassembled WGS sequence"/>
</dbReference>
<dbReference type="CDD" id="cd00161">
    <property type="entry name" value="beta-trefoil_Ricin-like"/>
    <property type="match status" value="1"/>
</dbReference>
<dbReference type="AlphaFoldDB" id="A0A165MHT2"/>
<dbReference type="SUPFAM" id="SSF50370">
    <property type="entry name" value="Ricin B-like lectins"/>
    <property type="match status" value="1"/>
</dbReference>
<organism evidence="2 3">
    <name type="scientific">Exidia glandulosa HHB12029</name>
    <dbReference type="NCBI Taxonomy" id="1314781"/>
    <lineage>
        <taxon>Eukaryota</taxon>
        <taxon>Fungi</taxon>
        <taxon>Dikarya</taxon>
        <taxon>Basidiomycota</taxon>
        <taxon>Agaricomycotina</taxon>
        <taxon>Agaricomycetes</taxon>
        <taxon>Auriculariales</taxon>
        <taxon>Exidiaceae</taxon>
        <taxon>Exidia</taxon>
    </lineage>
</organism>
<accession>A0A165MHT2</accession>